<accession>A0A251ZTN6</accession>
<sequence>MTDTLPDRLSADPHSPYYNEELLNHGVGIRFKGVEKDNVVEYCISEKWVKVSVGNTVKRDGKPMTMKLNGLVEAYVKENTDEKAK</sequence>
<protein>
    <submittedName>
        <fullName evidence="1">Glutathione peroxidase</fullName>
    </submittedName>
</protein>
<keyword evidence="1" id="KW-0575">Peroxidase</keyword>
<gene>
    <name evidence="1" type="ORF">HK18_10720</name>
</gene>
<comment type="caution">
    <text evidence="1">The sequence shown here is derived from an EMBL/GenBank/DDBJ whole genome shotgun (WGS) entry which is preliminary data.</text>
</comment>
<dbReference type="InterPro" id="IPR021724">
    <property type="entry name" value="DUF3297"/>
</dbReference>
<dbReference type="GO" id="GO:0004601">
    <property type="term" value="F:peroxidase activity"/>
    <property type="evidence" value="ECO:0007669"/>
    <property type="project" value="UniProtKB-KW"/>
</dbReference>
<keyword evidence="1" id="KW-0560">Oxidoreductase</keyword>
<dbReference type="Pfam" id="PF11730">
    <property type="entry name" value="DUF3297"/>
    <property type="match status" value="1"/>
</dbReference>
<dbReference type="AlphaFoldDB" id="A0A251ZTN6"/>
<evidence type="ECO:0000313" key="2">
    <source>
        <dbReference type="Proteomes" id="UP000194946"/>
    </source>
</evidence>
<dbReference type="Proteomes" id="UP000194946">
    <property type="component" value="Unassembled WGS sequence"/>
</dbReference>
<evidence type="ECO:0000313" key="1">
    <source>
        <dbReference type="EMBL" id="OUI78015.1"/>
    </source>
</evidence>
<proteinExistence type="predicted"/>
<organism evidence="1 2">
    <name type="scientific">Commensalibacter intestini</name>
    <dbReference type="NCBI Taxonomy" id="479936"/>
    <lineage>
        <taxon>Bacteria</taxon>
        <taxon>Pseudomonadati</taxon>
        <taxon>Pseudomonadota</taxon>
        <taxon>Alphaproteobacteria</taxon>
        <taxon>Acetobacterales</taxon>
        <taxon>Acetobacteraceae</taxon>
    </lineage>
</organism>
<dbReference type="EMBL" id="JOPB01000008">
    <property type="protein sequence ID" value="OUI78015.1"/>
    <property type="molecule type" value="Genomic_DNA"/>
</dbReference>
<keyword evidence="2" id="KW-1185">Reference proteome</keyword>
<reference evidence="2" key="1">
    <citation type="submission" date="2014-06" db="EMBL/GenBank/DDBJ databases">
        <authorList>
            <person name="Winans N.J."/>
            <person name="Newell P.D."/>
            <person name="Douglas A.E."/>
        </authorList>
    </citation>
    <scope>NUCLEOTIDE SEQUENCE [LARGE SCALE GENOMIC DNA]</scope>
    <source>
        <strain evidence="2">DmL_052</strain>
    </source>
</reference>
<name>A0A251ZTN6_9PROT</name>
<dbReference type="RefSeq" id="WP_008854710.1">
    <property type="nucleotide sequence ID" value="NZ_JOPB01000008.1"/>
</dbReference>